<feature type="compositionally biased region" description="Polar residues" evidence="1">
    <location>
        <begin position="295"/>
        <end position="305"/>
    </location>
</feature>
<dbReference type="InterPro" id="IPR001849">
    <property type="entry name" value="PH_domain"/>
</dbReference>
<feature type="region of interest" description="Disordered" evidence="1">
    <location>
        <begin position="286"/>
        <end position="379"/>
    </location>
</feature>
<dbReference type="Proteomes" id="UP000698800">
    <property type="component" value="Unassembled WGS sequence"/>
</dbReference>
<comment type="caution">
    <text evidence="3">The sequence shown here is derived from an EMBL/GenBank/DDBJ whole genome shotgun (WGS) entry which is preliminary data.</text>
</comment>
<evidence type="ECO:0000313" key="4">
    <source>
        <dbReference type="Proteomes" id="UP000698800"/>
    </source>
</evidence>
<dbReference type="AlphaFoldDB" id="A0A9P8L1I2"/>
<feature type="compositionally biased region" description="Low complexity" evidence="1">
    <location>
        <begin position="341"/>
        <end position="362"/>
    </location>
</feature>
<accession>A0A9P8L1I2</accession>
<dbReference type="EMBL" id="JAGHQL010000147">
    <property type="protein sequence ID" value="KAH0537396.1"/>
    <property type="molecule type" value="Genomic_DNA"/>
</dbReference>
<evidence type="ECO:0000256" key="1">
    <source>
        <dbReference type="SAM" id="MobiDB-lite"/>
    </source>
</evidence>
<organism evidence="3 4">
    <name type="scientific">Glutinoglossum americanum</name>
    <dbReference type="NCBI Taxonomy" id="1670608"/>
    <lineage>
        <taxon>Eukaryota</taxon>
        <taxon>Fungi</taxon>
        <taxon>Dikarya</taxon>
        <taxon>Ascomycota</taxon>
        <taxon>Pezizomycotina</taxon>
        <taxon>Geoglossomycetes</taxon>
        <taxon>Geoglossales</taxon>
        <taxon>Geoglossaceae</taxon>
        <taxon>Glutinoglossum</taxon>
    </lineage>
</organism>
<keyword evidence="4" id="KW-1185">Reference proteome</keyword>
<dbReference type="PROSITE" id="PS50003">
    <property type="entry name" value="PH_DOMAIN"/>
    <property type="match status" value="1"/>
</dbReference>
<dbReference type="PANTHER" id="PTHR37283">
    <property type="entry name" value="PH DOMAIN-CONTAINING PROTEIN YHR131C"/>
    <property type="match status" value="1"/>
</dbReference>
<reference evidence="3" key="1">
    <citation type="submission" date="2021-03" db="EMBL/GenBank/DDBJ databases">
        <title>Comparative genomics and phylogenomic investigation of the class Geoglossomycetes provide insights into ecological specialization and systematics.</title>
        <authorList>
            <person name="Melie T."/>
            <person name="Pirro S."/>
            <person name="Miller A.N."/>
            <person name="Quandt A."/>
        </authorList>
    </citation>
    <scope>NUCLEOTIDE SEQUENCE</scope>
    <source>
        <strain evidence="3">GBOQ0MN5Z8</strain>
    </source>
</reference>
<dbReference type="SMART" id="SM00233">
    <property type="entry name" value="PH"/>
    <property type="match status" value="1"/>
</dbReference>
<evidence type="ECO:0000313" key="3">
    <source>
        <dbReference type="EMBL" id="KAH0537396.1"/>
    </source>
</evidence>
<feature type="compositionally biased region" description="Basic and acidic residues" evidence="1">
    <location>
        <begin position="366"/>
        <end position="375"/>
    </location>
</feature>
<dbReference type="SUPFAM" id="SSF50729">
    <property type="entry name" value="PH domain-like"/>
    <property type="match status" value="1"/>
</dbReference>
<dbReference type="OrthoDB" id="5865767at2759"/>
<protein>
    <recommendedName>
        <fullName evidence="2">PH domain-containing protein</fullName>
    </recommendedName>
</protein>
<dbReference type="InterPro" id="IPR011993">
    <property type="entry name" value="PH-like_dom_sf"/>
</dbReference>
<sequence>MLFESDIWRSVGTGAQGGEPGPRLRSFLSFAQLLRRSTTNYEPSMPGYLFPNSSTSQLPGTVPPSYDASNLQGLPPPRFNVIPREEEGRECLPAYSCSIRREAVFVRKMEFRSPFERACDRAWFRVYVVLDGTMLKICRVRTTTFAGRASVDEAEENPDLPIAASAGMVLKTYTLQHAEVGHAADYTNTFNRRSYVIRLRVETDQFLLSCNTVETFLDWLESLSAAINLALPLEERLLPRFRVVPRYHIRQLAATQQESVSQQETIASHVSSGNLRRRAISNLERRCGLGDSSRRSTNAQLGQSTEAERPCGITSSQRSIEETGFRESSTTIPSGLPSRQPSVSSPSVNGSSSSLPVSDPLPECGQETRQDDGKWRPPHRWTTARDIRYAQRCMAILCGDTPRQSDLIIKDGKRWKINWVEERLVPQKEKAPKLPKYGEIARGSVRV</sequence>
<feature type="compositionally biased region" description="Polar residues" evidence="1">
    <location>
        <begin position="326"/>
        <end position="340"/>
    </location>
</feature>
<proteinExistence type="predicted"/>
<name>A0A9P8L1I2_9PEZI</name>
<dbReference type="Gene3D" id="2.30.29.30">
    <property type="entry name" value="Pleckstrin-homology domain (PH domain)/Phosphotyrosine-binding domain (PTB)"/>
    <property type="match status" value="1"/>
</dbReference>
<feature type="domain" description="PH" evidence="2">
    <location>
        <begin position="98"/>
        <end position="228"/>
    </location>
</feature>
<dbReference type="PANTHER" id="PTHR37283:SF1">
    <property type="entry name" value="PH DOMAIN-CONTAINING PROTEIN YHR131C"/>
    <property type="match status" value="1"/>
</dbReference>
<gene>
    <name evidence="3" type="ORF">FGG08_005795</name>
</gene>
<evidence type="ECO:0000259" key="2">
    <source>
        <dbReference type="PROSITE" id="PS50003"/>
    </source>
</evidence>